<dbReference type="EMBL" id="RRYP01003818">
    <property type="protein sequence ID" value="TNV83453.1"/>
    <property type="molecule type" value="Genomic_DNA"/>
</dbReference>
<evidence type="ECO:0000313" key="2">
    <source>
        <dbReference type="EMBL" id="TNV83453.1"/>
    </source>
</evidence>
<gene>
    <name evidence="2" type="ORF">FGO68_gene2637</name>
</gene>
<sequence>MDQKLLEKIGELERENLRLREGLEKHGGDFKELLGEIERLRTQVRERQQHIDTMNSEMKALPSLIEAKTNAKMLEKAEREIERLRKQCEELENDRALRELKPQSNAPMPHQPPTPTPLTLSPTLLLSHSDALAILDEIRSILSLDTQDPVTLLDTIRKLEKVVKAVPRMESFITSISRQLGDTPIEQVMPRVSQLRGIEEGYNSLVLQLGGLLPQALQQQQLNTEQILIYLRESLNQEAYLQQQRVLSYLMQLFSASDFKSLLEQVNQKMLLYSDASTFVRQARQVLGLKEEGQCFSVVMGIVQWYANGGAEQQSAQ</sequence>
<feature type="region of interest" description="Disordered" evidence="1">
    <location>
        <begin position="100"/>
        <end position="121"/>
    </location>
</feature>
<proteinExistence type="predicted"/>
<dbReference type="OrthoDB" id="287426at2759"/>
<evidence type="ECO:0000313" key="3">
    <source>
        <dbReference type="Proteomes" id="UP000785679"/>
    </source>
</evidence>
<organism evidence="2 3">
    <name type="scientific">Halteria grandinella</name>
    <dbReference type="NCBI Taxonomy" id="5974"/>
    <lineage>
        <taxon>Eukaryota</taxon>
        <taxon>Sar</taxon>
        <taxon>Alveolata</taxon>
        <taxon>Ciliophora</taxon>
        <taxon>Intramacronucleata</taxon>
        <taxon>Spirotrichea</taxon>
        <taxon>Stichotrichia</taxon>
        <taxon>Sporadotrichida</taxon>
        <taxon>Halteriidae</taxon>
        <taxon>Halteria</taxon>
    </lineage>
</organism>
<accession>A0A8J8NXN1</accession>
<protein>
    <submittedName>
        <fullName evidence="2">Uncharacterized protein</fullName>
    </submittedName>
</protein>
<reference evidence="2" key="1">
    <citation type="submission" date="2019-06" db="EMBL/GenBank/DDBJ databases">
        <authorList>
            <person name="Zheng W."/>
        </authorList>
    </citation>
    <scope>NUCLEOTIDE SEQUENCE</scope>
    <source>
        <strain evidence="2">QDHG01</strain>
    </source>
</reference>
<dbReference type="AlphaFoldDB" id="A0A8J8NXN1"/>
<evidence type="ECO:0000256" key="1">
    <source>
        <dbReference type="SAM" id="MobiDB-lite"/>
    </source>
</evidence>
<name>A0A8J8NXN1_HALGN</name>
<dbReference type="Proteomes" id="UP000785679">
    <property type="component" value="Unassembled WGS sequence"/>
</dbReference>
<comment type="caution">
    <text evidence="2">The sequence shown here is derived from an EMBL/GenBank/DDBJ whole genome shotgun (WGS) entry which is preliminary data.</text>
</comment>
<keyword evidence="3" id="KW-1185">Reference proteome</keyword>